<gene>
    <name evidence="1" type="ORF">OEZ49_18010</name>
</gene>
<proteinExistence type="predicted"/>
<name>A0ABT2WUV0_9RHOB</name>
<comment type="caution">
    <text evidence="1">The sequence shown here is derived from an EMBL/GenBank/DDBJ whole genome shotgun (WGS) entry which is preliminary data.</text>
</comment>
<reference evidence="1 2" key="1">
    <citation type="submission" date="2022-10" db="EMBL/GenBank/DDBJ databases">
        <title>Ruegeria sp. nov., isolated from ocean surface water.</title>
        <authorList>
            <person name="He W."/>
            <person name="Wang L."/>
            <person name="Zhang D.-F."/>
        </authorList>
    </citation>
    <scope>NUCLEOTIDE SEQUENCE [LARGE SCALE GENOMIC DNA]</scope>
    <source>
        <strain evidence="1 2">WL0004</strain>
    </source>
</reference>
<organism evidence="1 2">
    <name type="scientific">Ruegeria marisflavi</name>
    <dbReference type="NCBI Taxonomy" id="2984152"/>
    <lineage>
        <taxon>Bacteria</taxon>
        <taxon>Pseudomonadati</taxon>
        <taxon>Pseudomonadota</taxon>
        <taxon>Alphaproteobacteria</taxon>
        <taxon>Rhodobacterales</taxon>
        <taxon>Roseobacteraceae</taxon>
        <taxon>Ruegeria</taxon>
    </lineage>
</organism>
<accession>A0ABT2WUV0</accession>
<keyword evidence="2" id="KW-1185">Reference proteome</keyword>
<dbReference type="Proteomes" id="UP001321014">
    <property type="component" value="Unassembled WGS sequence"/>
</dbReference>
<dbReference type="EMBL" id="JAOVQN010000020">
    <property type="protein sequence ID" value="MCU9839673.1"/>
    <property type="molecule type" value="Genomic_DNA"/>
</dbReference>
<sequence>MLDATSPEVMAVEEISCPVCGIEFIPRRSNQQYCSRCCQKNATRGDRYFENFERSEVEAARARHLMDMLYGAPPGERLGVMKDILSFVPCDSGLRNILTRPELLRDAPFSSSRGRMNIAKAADAYTKMFFGVSIRTYVKVARTGAELPEAEVRSATDTGPVPNLRRRLTKKKVRCIHRPLREVPSTVTDEDYDRVASIVAEVQVRVDALADSRVSYDEEDCYDDAPPDDLIDGHDDDGFVTVTTAPGNSKREARRKIALSQACFDRGIGIDSPDGQAIALAMGINTL</sequence>
<dbReference type="RefSeq" id="WP_263389602.1">
    <property type="nucleotide sequence ID" value="NZ_JAOVQN010000020.1"/>
</dbReference>
<evidence type="ECO:0000313" key="1">
    <source>
        <dbReference type="EMBL" id="MCU9839673.1"/>
    </source>
</evidence>
<protein>
    <recommendedName>
        <fullName evidence="3">DUF2116 family Zn-ribbon domain-containing protein</fullName>
    </recommendedName>
</protein>
<evidence type="ECO:0008006" key="3">
    <source>
        <dbReference type="Google" id="ProtNLM"/>
    </source>
</evidence>
<evidence type="ECO:0000313" key="2">
    <source>
        <dbReference type="Proteomes" id="UP001321014"/>
    </source>
</evidence>